<dbReference type="AlphaFoldDB" id="A0A3P1CJP8"/>
<name>A0A3P1CJP8_9BACT</name>
<evidence type="ECO:0000256" key="1">
    <source>
        <dbReference type="SAM" id="SignalP"/>
    </source>
</evidence>
<reference evidence="2 3" key="1">
    <citation type="submission" date="2018-11" db="EMBL/GenBank/DDBJ databases">
        <authorList>
            <person name="Zhou Z."/>
            <person name="Wang G."/>
        </authorList>
    </citation>
    <scope>NUCLEOTIDE SEQUENCE [LARGE SCALE GENOMIC DNA]</scope>
    <source>
        <strain evidence="2 3">KCTC42998</strain>
    </source>
</reference>
<comment type="caution">
    <text evidence="2">The sequence shown here is derived from an EMBL/GenBank/DDBJ whole genome shotgun (WGS) entry which is preliminary data.</text>
</comment>
<proteinExistence type="predicted"/>
<keyword evidence="3" id="KW-1185">Reference proteome</keyword>
<evidence type="ECO:0000313" key="3">
    <source>
        <dbReference type="Proteomes" id="UP000274271"/>
    </source>
</evidence>
<evidence type="ECO:0000313" key="2">
    <source>
        <dbReference type="EMBL" id="RRB13572.1"/>
    </source>
</evidence>
<feature type="chain" id="PRO_5018102412" description="GLPGLI family protein" evidence="1">
    <location>
        <begin position="21"/>
        <end position="205"/>
    </location>
</feature>
<keyword evidence="1" id="KW-0732">Signal</keyword>
<sequence>MRLLMKSLLLALFCLQSVFGQEQSDSLFVFVGQKIKVDKFEPKVVKGQIPFNEAFKAKYKVVQQVYGSYQKNTIDFEAYDHMGTPAFSKFDNVLLFVSNHNEKWFHEKYQYFDVYKTKEGKWASCGDPYKFDDYHRKSLKAVKLEFAEPVSFDVSYLNVEHIKKWYPEPYFTIRNNRAYCLMGAYVDELFQVKKEGVLKARGIFK</sequence>
<dbReference type="OrthoDB" id="6023725at2"/>
<evidence type="ECO:0008006" key="4">
    <source>
        <dbReference type="Google" id="ProtNLM"/>
    </source>
</evidence>
<protein>
    <recommendedName>
        <fullName evidence="4">GLPGLI family protein</fullName>
    </recommendedName>
</protein>
<organism evidence="2 3">
    <name type="scientific">Larkinella knui</name>
    <dbReference type="NCBI Taxonomy" id="2025310"/>
    <lineage>
        <taxon>Bacteria</taxon>
        <taxon>Pseudomonadati</taxon>
        <taxon>Bacteroidota</taxon>
        <taxon>Cytophagia</taxon>
        <taxon>Cytophagales</taxon>
        <taxon>Spirosomataceae</taxon>
        <taxon>Larkinella</taxon>
    </lineage>
</organism>
<accession>A0A3P1CJP8</accession>
<feature type="signal peptide" evidence="1">
    <location>
        <begin position="1"/>
        <end position="20"/>
    </location>
</feature>
<gene>
    <name evidence="2" type="ORF">EHT87_15020</name>
</gene>
<dbReference type="EMBL" id="RQJP01000003">
    <property type="protein sequence ID" value="RRB13572.1"/>
    <property type="molecule type" value="Genomic_DNA"/>
</dbReference>
<dbReference type="Proteomes" id="UP000274271">
    <property type="component" value="Unassembled WGS sequence"/>
</dbReference>